<keyword evidence="4" id="KW-0614">Plasmid</keyword>
<sequence>MTLAASRAIRLCGTEQVEPPLRTLRAGSLSVDFDNGALRYIRLDGIEILRGISFLVRDENWGTATAVLDDLHIDERLDVFSVAYRATCSATSGRLVYQVRISGSSDGALAFAAEAEPETDLLTNRTGFIVLHPIEALAGKPVKVLHEDGHDELSLFPDHIDPKCPFTDIRALSHEIAPGIWATCTMDGDAFEMEDQRNWSDASYKTYVRPLRRPWPYRLPKGQKFTQVVRLHVSGTLRAGASENRNPLINLTIGRPVGQVPRVGVGVAGDEARHALESPELLRRMAPQWMVCQVDLRFGHGHDELESYAALARLTGAGVVLEIITKGTLDPFGELAPVADAVHTIGLKLEAVSVFPAQDMKSVQPGAPRPVMPSFHECYSAARRAFPGIGLGGGMAAYFTELNRKRPPAEALDYVTFTTCPSVHAADDISVMETLQAIPHQIRSAHAFTGDRVPLRIGPSQLGCRENPYGKGTAPNKANARICLSRIDPRQRGLFNAAWTLGYFAACARGGVEAVAVGDFTGPFGHIHRKADFVQPWYDQQDGRTVYPAFHVMAGLSRLGGATLLSVGTSGADAIATIAAEKDWRVTLWVANLTSKAQSVKLPDAPSSARIALLGAEQFERAATDPNFMESTARPLDDQFISLDAYAVARVDLDLPFST</sequence>
<dbReference type="Pfam" id="PF25839">
    <property type="entry name" value="Apionate_lact_C"/>
    <property type="match status" value="1"/>
</dbReference>
<name>E8TNU5_MESCW</name>
<dbReference type="InterPro" id="IPR058788">
    <property type="entry name" value="ApnL_N"/>
</dbReference>
<dbReference type="KEGG" id="mci:Mesci_6399"/>
<evidence type="ECO:0000259" key="2">
    <source>
        <dbReference type="Pfam" id="PF25838"/>
    </source>
</evidence>
<organism evidence="4 5">
    <name type="scientific">Mesorhizobium ciceri biovar biserrulae (strain HAMBI 2942 / LMG 23838 / WSM1271)</name>
    <dbReference type="NCBI Taxonomy" id="765698"/>
    <lineage>
        <taxon>Bacteria</taxon>
        <taxon>Pseudomonadati</taxon>
        <taxon>Pseudomonadota</taxon>
        <taxon>Alphaproteobacteria</taxon>
        <taxon>Hyphomicrobiales</taxon>
        <taxon>Phyllobacteriaceae</taxon>
        <taxon>Mesorhizobium</taxon>
    </lineage>
</organism>
<feature type="domain" description="D-apionate lactonase TIM barrel" evidence="2">
    <location>
        <begin position="263"/>
        <end position="560"/>
    </location>
</feature>
<dbReference type="eggNOG" id="ENOG502Z7Y3">
    <property type="taxonomic scope" value="Bacteria"/>
</dbReference>
<dbReference type="PATRIC" id="fig|765698.3.peg.334"/>
<dbReference type="HOGENOM" id="CLU_030797_0_0_5"/>
<feature type="domain" description="D-apionate lactonase C-terminal" evidence="3">
    <location>
        <begin position="573"/>
        <end position="651"/>
    </location>
</feature>
<gene>
    <name evidence="4" type="ordered locus">Mesci_6399</name>
</gene>
<dbReference type="Proteomes" id="UP000007471">
    <property type="component" value="Plasmid pMESCI01"/>
</dbReference>
<dbReference type="InterPro" id="IPR058789">
    <property type="entry name" value="ApnL_C"/>
</dbReference>
<reference evidence="5" key="1">
    <citation type="submission" date="2011-01" db="EMBL/GenBank/DDBJ databases">
        <title>Complete sequence of plasmid of Mesorhizobium ciceri bv. biserrulae WSM1271.</title>
        <authorList>
            <person name="Lucas S."/>
            <person name="Copeland A."/>
            <person name="Lapidus A."/>
            <person name="Cheng J.-F."/>
            <person name="Goodwin L."/>
            <person name="Pitluck S."/>
            <person name="Teshima H."/>
            <person name="Detter J.C."/>
            <person name="Han C."/>
            <person name="Tapia R."/>
            <person name="Land M."/>
            <person name="Hauser L."/>
            <person name="Kyrpides N."/>
            <person name="Ivanova N."/>
            <person name="Nandasena K."/>
            <person name="Reeve W.G."/>
            <person name="Howieson J.G."/>
            <person name="O'Hara G."/>
            <person name="Tiwari R.P."/>
            <person name="Woyke T."/>
        </authorList>
    </citation>
    <scope>NUCLEOTIDE SEQUENCE [LARGE SCALE GENOMIC DNA]</scope>
    <source>
        <strain evidence="5">HAMBI 2942 / LMG 23838 / WSM1271</strain>
        <plasmid evidence="5">Plasmid pMESCI01</plasmid>
    </source>
</reference>
<dbReference type="OrthoDB" id="931854at2"/>
<protein>
    <submittedName>
        <fullName evidence="4">Uncharacterized protein</fullName>
    </submittedName>
</protein>
<dbReference type="InterPro" id="IPR058787">
    <property type="entry name" value="ApnL_M"/>
</dbReference>
<evidence type="ECO:0000313" key="5">
    <source>
        <dbReference type="Proteomes" id="UP000007471"/>
    </source>
</evidence>
<proteinExistence type="predicted"/>
<evidence type="ECO:0000259" key="3">
    <source>
        <dbReference type="Pfam" id="PF25839"/>
    </source>
</evidence>
<dbReference type="Pfam" id="PF25838">
    <property type="entry name" value="Apionate_lact_M"/>
    <property type="match status" value="1"/>
</dbReference>
<accession>E8TNU5</accession>
<feature type="domain" description="D-apionate lactonase N-terminal" evidence="1">
    <location>
        <begin position="10"/>
        <end position="235"/>
    </location>
</feature>
<dbReference type="EMBL" id="CP002448">
    <property type="protein sequence ID" value="ADV15374.1"/>
    <property type="molecule type" value="Genomic_DNA"/>
</dbReference>
<dbReference type="Pfam" id="PF25837">
    <property type="entry name" value="Apionate_lact_N"/>
    <property type="match status" value="1"/>
</dbReference>
<dbReference type="AlphaFoldDB" id="E8TNU5"/>
<geneLocation type="plasmid" evidence="4 5">
    <name>pMESCI01</name>
</geneLocation>
<evidence type="ECO:0000259" key="1">
    <source>
        <dbReference type="Pfam" id="PF25837"/>
    </source>
</evidence>
<evidence type="ECO:0000313" key="4">
    <source>
        <dbReference type="EMBL" id="ADV15374.1"/>
    </source>
</evidence>